<evidence type="ECO:0000259" key="2">
    <source>
        <dbReference type="SMART" id="SM00974"/>
    </source>
</evidence>
<dbReference type="AlphaFoldDB" id="A0AAD8V377"/>
<dbReference type="PANTHER" id="PTHR28094">
    <property type="entry name" value="MEIOTICALLY UP-REGULATED GENE 113 PROTEIN"/>
    <property type="match status" value="1"/>
</dbReference>
<accession>A0AAD8V377</accession>
<feature type="region of interest" description="Disordered" evidence="1">
    <location>
        <begin position="462"/>
        <end position="519"/>
    </location>
</feature>
<feature type="compositionally biased region" description="Polar residues" evidence="1">
    <location>
        <begin position="48"/>
        <end position="68"/>
    </location>
</feature>
<organism evidence="3 4">
    <name type="scientific">Colletotrichum navitas</name>
    <dbReference type="NCBI Taxonomy" id="681940"/>
    <lineage>
        <taxon>Eukaryota</taxon>
        <taxon>Fungi</taxon>
        <taxon>Dikarya</taxon>
        <taxon>Ascomycota</taxon>
        <taxon>Pezizomycotina</taxon>
        <taxon>Sordariomycetes</taxon>
        <taxon>Hypocreomycetidae</taxon>
        <taxon>Glomerellales</taxon>
        <taxon>Glomerellaceae</taxon>
        <taxon>Colletotrichum</taxon>
        <taxon>Colletotrichum graminicola species complex</taxon>
    </lineage>
</organism>
<protein>
    <submittedName>
        <fullName evidence="3">T5orf172 domain-containing protein</fullName>
    </submittedName>
</protein>
<gene>
    <name evidence="3" type="ORF">LY79DRAFT_580982</name>
</gene>
<evidence type="ECO:0000313" key="4">
    <source>
        <dbReference type="Proteomes" id="UP001230504"/>
    </source>
</evidence>
<reference evidence="3" key="1">
    <citation type="submission" date="2021-06" db="EMBL/GenBank/DDBJ databases">
        <title>Comparative genomics, transcriptomics and evolutionary studies reveal genomic signatures of adaptation to plant cell wall in hemibiotrophic fungi.</title>
        <authorList>
            <consortium name="DOE Joint Genome Institute"/>
            <person name="Baroncelli R."/>
            <person name="Diaz J.F."/>
            <person name="Benocci T."/>
            <person name="Peng M."/>
            <person name="Battaglia E."/>
            <person name="Haridas S."/>
            <person name="Andreopoulos W."/>
            <person name="Labutti K."/>
            <person name="Pangilinan J."/>
            <person name="Floch G.L."/>
            <person name="Makela M.R."/>
            <person name="Henrissat B."/>
            <person name="Grigoriev I.V."/>
            <person name="Crouch J.A."/>
            <person name="De Vries R.P."/>
            <person name="Sukno S.A."/>
            <person name="Thon M.R."/>
        </authorList>
    </citation>
    <scope>NUCLEOTIDE SEQUENCE</scope>
    <source>
        <strain evidence="3">CBS 125086</strain>
    </source>
</reference>
<name>A0AAD8V377_9PEZI</name>
<dbReference type="SMART" id="SM00974">
    <property type="entry name" value="T5orf172"/>
    <property type="match status" value="1"/>
</dbReference>
<comment type="caution">
    <text evidence="3">The sequence shown here is derived from an EMBL/GenBank/DDBJ whole genome shotgun (WGS) entry which is preliminary data.</text>
</comment>
<dbReference type="InterPro" id="IPR018306">
    <property type="entry name" value="Phage_T5_Orf172_DNA-bd"/>
</dbReference>
<feature type="region of interest" description="Disordered" evidence="1">
    <location>
        <begin position="143"/>
        <end position="192"/>
    </location>
</feature>
<dbReference type="GeneID" id="85444402"/>
<dbReference type="InterPro" id="IPR053006">
    <property type="entry name" value="Meiosis_regulatory"/>
</dbReference>
<keyword evidence="4" id="KW-1185">Reference proteome</keyword>
<evidence type="ECO:0000313" key="3">
    <source>
        <dbReference type="EMBL" id="KAK1585562.1"/>
    </source>
</evidence>
<dbReference type="Pfam" id="PF10544">
    <property type="entry name" value="T5orf172"/>
    <property type="match status" value="1"/>
</dbReference>
<dbReference type="PANTHER" id="PTHR28094:SF1">
    <property type="entry name" value="MEIOTICALLY UP-REGULATED GENE 113 PROTEIN"/>
    <property type="match status" value="1"/>
</dbReference>
<feature type="region of interest" description="Disordered" evidence="1">
    <location>
        <begin position="1"/>
        <end position="129"/>
    </location>
</feature>
<dbReference type="RefSeq" id="XP_060412583.1">
    <property type="nucleotide sequence ID" value="XM_060560162.1"/>
</dbReference>
<proteinExistence type="predicted"/>
<feature type="domain" description="Bacteriophage T5 Orf172 DNA-binding" evidence="2">
    <location>
        <begin position="223"/>
        <end position="312"/>
    </location>
</feature>
<dbReference type="EMBL" id="JAHLJV010000043">
    <property type="protein sequence ID" value="KAK1585562.1"/>
    <property type="molecule type" value="Genomic_DNA"/>
</dbReference>
<sequence>MESFDVSPNEKSPDLPRLKKRRVVSGTAITRRPKAAMATQLGPASSPPVLTQSGLTPNQPRQRRSSVNLPVPDGDAPRDAALLHPEPPKESNCEMETPTKKPARRARGKPSGPNKQLEPSPLRATASPEHNVVDGYEAAEARRVPLFARSHTSPETQDEAERKGQRPSAAERSTSVPVKPSKKLSGTQLDSSMAKLIRDGPSKEKDSHLKDGGIYLFVFQPRGTGAQLVKIGRTERDAQCRLNEITRVCKPLKSIWHSTATAENIPFHGFAEKLIHAELGNYRYRQQCLCTMQHREYFEVSEEIAVEVFERWRDFCKKKPWDDGGTIKTVWGKRLDARTAFDGPGQDFDHGKFGRHWGTYTMPWLVERVLSDAIHQWKRWFPSRWQAAAVAEMFTIIFLSPASAWAQVWMAAVAALLLIDTVVLADLHATASVAQFMEGGLQSLVLVYVSWRDGLAADAKGLAPEASSGETPPRQGTGGDAWSETVEEDTADASDRDSSVDPGDPMDVDRDNGCQESTV</sequence>
<dbReference type="Proteomes" id="UP001230504">
    <property type="component" value="Unassembled WGS sequence"/>
</dbReference>
<evidence type="ECO:0000256" key="1">
    <source>
        <dbReference type="SAM" id="MobiDB-lite"/>
    </source>
</evidence>